<evidence type="ECO:0000313" key="3">
    <source>
        <dbReference type="Proteomes" id="UP000177894"/>
    </source>
</evidence>
<evidence type="ECO:0000313" key="4">
    <source>
        <dbReference type="Proteomes" id="UP000192478"/>
    </source>
</evidence>
<sequence>MIKFDEKEINWAVRKFERIVRDIDNIDSIEDEDYKDYLDGIDTETYDNMLKVIESDFDKINSNEDINEAFIEGLIWGVGGMWVWLDNRDSVEFVRELLGNVVDEEYFTLYEKILNKFEFESEDGEDGEEDV</sequence>
<dbReference type="RefSeq" id="WP_070969305.1">
    <property type="nucleotide sequence ID" value="NZ_CP017603.1"/>
</dbReference>
<dbReference type="EMBL" id="CP020559">
    <property type="protein sequence ID" value="ARE87381.1"/>
    <property type="molecule type" value="Genomic_DNA"/>
</dbReference>
<proteinExistence type="predicted"/>
<dbReference type="KEGG" id="cfm:BJL90_14185"/>
<accession>A0AAC9RHY6</accession>
<organism evidence="2 4">
    <name type="scientific">Clostridium formicaceticum</name>
    <dbReference type="NCBI Taxonomy" id="1497"/>
    <lineage>
        <taxon>Bacteria</taxon>
        <taxon>Bacillati</taxon>
        <taxon>Bacillota</taxon>
        <taxon>Clostridia</taxon>
        <taxon>Eubacteriales</taxon>
        <taxon>Clostridiaceae</taxon>
        <taxon>Clostridium</taxon>
    </lineage>
</organism>
<dbReference type="Proteomes" id="UP000177894">
    <property type="component" value="Chromosome"/>
</dbReference>
<dbReference type="Proteomes" id="UP000192478">
    <property type="component" value="Chromosome"/>
</dbReference>
<protein>
    <submittedName>
        <fullName evidence="2">Uncharacterized protein</fullName>
    </submittedName>
</protein>
<evidence type="ECO:0000313" key="2">
    <source>
        <dbReference type="EMBL" id="ARE87381.1"/>
    </source>
</evidence>
<reference evidence="2 4" key="2">
    <citation type="submission" date="2017-03" db="EMBL/GenBank/DDBJ databases">
        <title>Complete sequence of Clostridium formicaceticum DSM 92.</title>
        <authorList>
            <person name="Poehlein A."/>
            <person name="Karl M."/>
            <person name="Bengelsdorf F.R."/>
            <person name="Duerre P."/>
            <person name="Daniel R."/>
        </authorList>
    </citation>
    <scope>NUCLEOTIDE SEQUENCE [LARGE SCALE GENOMIC DNA]</scope>
    <source>
        <strain evidence="2 4">DSM 92</strain>
    </source>
</reference>
<keyword evidence="3" id="KW-1185">Reference proteome</keyword>
<dbReference type="AlphaFoldDB" id="A0AAC9RHY6"/>
<gene>
    <name evidence="1" type="ORF">BJL90_14185</name>
    <name evidence="2" type="ORF">CLFO_17810</name>
</gene>
<dbReference type="EMBL" id="CP017603">
    <property type="protein sequence ID" value="AOY76901.1"/>
    <property type="molecule type" value="Genomic_DNA"/>
</dbReference>
<name>A0AAC9RHY6_9CLOT</name>
<evidence type="ECO:0000313" key="1">
    <source>
        <dbReference type="EMBL" id="AOY76901.1"/>
    </source>
</evidence>
<reference evidence="1 3" key="1">
    <citation type="submission" date="2016-10" db="EMBL/GenBank/DDBJ databases">
        <title>Complete Genome Sequence of Acetogen Clostridium formicoaceticum ATCC 27076.</title>
        <authorList>
            <person name="Bao T."/>
            <person name="Cheng C."/>
            <person name="Zhao J."/>
            <person name="Yang S.-T."/>
            <person name="Wang J."/>
            <person name="Wang M."/>
        </authorList>
    </citation>
    <scope>NUCLEOTIDE SEQUENCE [LARGE SCALE GENOMIC DNA]</scope>
    <source>
        <strain evidence="1 3">ATCC 27076</strain>
    </source>
</reference>